<dbReference type="Proteomes" id="UP000452235">
    <property type="component" value="Unassembled WGS sequence"/>
</dbReference>
<comment type="caution">
    <text evidence="1">The sequence shown here is derived from an EMBL/GenBank/DDBJ whole genome shotgun (WGS) entry which is preliminary data.</text>
</comment>
<organism evidence="1 2">
    <name type="scientific">Aspergillus terreus</name>
    <dbReference type="NCBI Taxonomy" id="33178"/>
    <lineage>
        <taxon>Eukaryota</taxon>
        <taxon>Fungi</taxon>
        <taxon>Dikarya</taxon>
        <taxon>Ascomycota</taxon>
        <taxon>Pezizomycotina</taxon>
        <taxon>Eurotiomycetes</taxon>
        <taxon>Eurotiomycetidae</taxon>
        <taxon>Eurotiales</taxon>
        <taxon>Aspergillaceae</taxon>
        <taxon>Aspergillus</taxon>
        <taxon>Aspergillus subgen. Circumdati</taxon>
    </lineage>
</organism>
<name>A0A5M3YSL0_ASPTE</name>
<accession>A0A5M3YSL0</accession>
<evidence type="ECO:0000313" key="1">
    <source>
        <dbReference type="EMBL" id="GFF14178.1"/>
    </source>
</evidence>
<dbReference type="EMBL" id="BLJY01000003">
    <property type="protein sequence ID" value="GFF14178.1"/>
    <property type="molecule type" value="Genomic_DNA"/>
</dbReference>
<proteinExistence type="predicted"/>
<keyword evidence="2" id="KW-1185">Reference proteome</keyword>
<reference evidence="1 2" key="1">
    <citation type="submission" date="2020-01" db="EMBL/GenBank/DDBJ databases">
        <title>Aspergillus terreus IFO 6365 whole genome shotgun sequence.</title>
        <authorList>
            <person name="Kanamasa S."/>
            <person name="Takahashi H."/>
        </authorList>
    </citation>
    <scope>NUCLEOTIDE SEQUENCE [LARGE SCALE GENOMIC DNA]</scope>
    <source>
        <strain evidence="1 2">IFO 6365</strain>
    </source>
</reference>
<sequence length="111" mass="12090">MPSIVSDSIRLLAKGLTAIGLGWLTDGQDPDEQAFRVVKTALNKGANVRNSAASTARRTFHRVPRKRRQKVVLMINVVETKTSSVGAGRIVLVAHTPIGAGVGGWRYQERR</sequence>
<protein>
    <submittedName>
        <fullName evidence="1">Uncharacterized protein</fullName>
    </submittedName>
</protein>
<gene>
    <name evidence="1" type="ORF">ATEIFO6365_0003023100</name>
</gene>
<dbReference type="AlphaFoldDB" id="A0A5M3YSL0"/>
<evidence type="ECO:0000313" key="2">
    <source>
        <dbReference type="Proteomes" id="UP000452235"/>
    </source>
</evidence>